<comment type="caution">
    <text evidence="6">The sequence shown here is derived from an EMBL/GenBank/DDBJ whole genome shotgun (WGS) entry which is preliminary data.</text>
</comment>
<dbReference type="CDD" id="cd00051">
    <property type="entry name" value="EFh"/>
    <property type="match status" value="2"/>
</dbReference>
<accession>A0A8K0MYR1</accession>
<proteinExistence type="predicted"/>
<gene>
    <name evidence="6" type="ORF">COCNU_03G008720</name>
</gene>
<dbReference type="FunFam" id="1.10.238.10:FF:000001">
    <property type="entry name" value="Calmodulin 1"/>
    <property type="match status" value="1"/>
</dbReference>
<keyword evidence="1" id="KW-0479">Metal-binding</keyword>
<dbReference type="InterPro" id="IPR011992">
    <property type="entry name" value="EF-hand-dom_pair"/>
</dbReference>
<keyword evidence="3" id="KW-0106">Calcium</keyword>
<sequence>MAEPRESKKPPELVSMNDVERVFARYDANSDGKISASELAEVMRALGSEVSDEELKAMMAELDSDGDGFVDLKEFAAFHYGLGGASRAGGEEGELRDAFAMYDLDKNGLISAKELHLVLKRLGEKCSVQDCSRMIRSVDSDGDGSVNYKEFKMMMANGGRRKASDGDPSPLPSPSSN</sequence>
<dbReference type="InterPro" id="IPR039647">
    <property type="entry name" value="EF_hand_pair_protein_CML-like"/>
</dbReference>
<dbReference type="SUPFAM" id="SSF47473">
    <property type="entry name" value="EF-hand"/>
    <property type="match status" value="1"/>
</dbReference>
<dbReference type="OrthoDB" id="26525at2759"/>
<feature type="domain" description="EF-hand" evidence="5">
    <location>
        <begin position="50"/>
        <end position="85"/>
    </location>
</feature>
<feature type="region of interest" description="Disordered" evidence="4">
    <location>
        <begin position="157"/>
        <end position="177"/>
    </location>
</feature>
<protein>
    <submittedName>
        <fullName evidence="6">Calcium-binding protein CML24</fullName>
    </submittedName>
</protein>
<evidence type="ECO:0000256" key="4">
    <source>
        <dbReference type="SAM" id="MobiDB-lite"/>
    </source>
</evidence>
<feature type="domain" description="EF-hand" evidence="5">
    <location>
        <begin position="90"/>
        <end position="125"/>
    </location>
</feature>
<dbReference type="PROSITE" id="PS50222">
    <property type="entry name" value="EF_HAND_2"/>
    <property type="match status" value="4"/>
</dbReference>
<dbReference type="PANTHER" id="PTHR10891">
    <property type="entry name" value="EF-HAND CALCIUM-BINDING DOMAIN CONTAINING PROTEIN"/>
    <property type="match status" value="1"/>
</dbReference>
<evidence type="ECO:0000259" key="5">
    <source>
        <dbReference type="PROSITE" id="PS50222"/>
    </source>
</evidence>
<dbReference type="Gene3D" id="1.10.238.10">
    <property type="entry name" value="EF-hand"/>
    <property type="match status" value="2"/>
</dbReference>
<feature type="domain" description="EF-hand" evidence="5">
    <location>
        <begin position="14"/>
        <end position="49"/>
    </location>
</feature>
<evidence type="ECO:0000256" key="2">
    <source>
        <dbReference type="ARBA" id="ARBA00022737"/>
    </source>
</evidence>
<dbReference type="EMBL" id="CM017874">
    <property type="protein sequence ID" value="KAG1334753.1"/>
    <property type="molecule type" value="Genomic_DNA"/>
</dbReference>
<organism evidence="6 7">
    <name type="scientific">Cocos nucifera</name>
    <name type="common">Coconut palm</name>
    <dbReference type="NCBI Taxonomy" id="13894"/>
    <lineage>
        <taxon>Eukaryota</taxon>
        <taxon>Viridiplantae</taxon>
        <taxon>Streptophyta</taxon>
        <taxon>Embryophyta</taxon>
        <taxon>Tracheophyta</taxon>
        <taxon>Spermatophyta</taxon>
        <taxon>Magnoliopsida</taxon>
        <taxon>Liliopsida</taxon>
        <taxon>Arecaceae</taxon>
        <taxon>Arecoideae</taxon>
        <taxon>Cocoseae</taxon>
        <taxon>Attaleinae</taxon>
        <taxon>Cocos</taxon>
    </lineage>
</organism>
<dbReference type="PROSITE" id="PS00018">
    <property type="entry name" value="EF_HAND_1"/>
    <property type="match status" value="4"/>
</dbReference>
<name>A0A8K0MYR1_COCNU</name>
<keyword evidence="7" id="KW-1185">Reference proteome</keyword>
<dbReference type="Proteomes" id="UP000797356">
    <property type="component" value="Chromosome 3"/>
</dbReference>
<dbReference type="GO" id="GO:0005509">
    <property type="term" value="F:calcium ion binding"/>
    <property type="evidence" value="ECO:0007669"/>
    <property type="project" value="InterPro"/>
</dbReference>
<reference evidence="6" key="1">
    <citation type="journal article" date="2017" name="Gigascience">
        <title>The genome draft of coconut (Cocos nucifera).</title>
        <authorList>
            <person name="Xiao Y."/>
            <person name="Xu P."/>
            <person name="Fan H."/>
            <person name="Baudouin L."/>
            <person name="Xia W."/>
            <person name="Bocs S."/>
            <person name="Xu J."/>
            <person name="Li Q."/>
            <person name="Guo A."/>
            <person name="Zhou L."/>
            <person name="Li J."/>
            <person name="Wu Y."/>
            <person name="Ma Z."/>
            <person name="Armero A."/>
            <person name="Issali A.E."/>
            <person name="Liu N."/>
            <person name="Peng M."/>
            <person name="Yang Y."/>
        </authorList>
    </citation>
    <scope>NUCLEOTIDE SEQUENCE</scope>
    <source>
        <tissue evidence="6">Spear leaf of Hainan Tall coconut</tissue>
    </source>
</reference>
<evidence type="ECO:0000313" key="6">
    <source>
        <dbReference type="EMBL" id="KAG1334753.1"/>
    </source>
</evidence>
<dbReference type="AlphaFoldDB" id="A0A8K0MYR1"/>
<evidence type="ECO:0000256" key="1">
    <source>
        <dbReference type="ARBA" id="ARBA00022723"/>
    </source>
</evidence>
<dbReference type="Pfam" id="PF13499">
    <property type="entry name" value="EF-hand_7"/>
    <property type="match status" value="2"/>
</dbReference>
<evidence type="ECO:0000313" key="7">
    <source>
        <dbReference type="Proteomes" id="UP000797356"/>
    </source>
</evidence>
<reference evidence="6" key="2">
    <citation type="submission" date="2019-07" db="EMBL/GenBank/DDBJ databases">
        <authorList>
            <person name="Yang Y."/>
            <person name="Bocs S."/>
            <person name="Baudouin L."/>
        </authorList>
    </citation>
    <scope>NUCLEOTIDE SEQUENCE</scope>
    <source>
        <tissue evidence="6">Spear leaf of Hainan Tall coconut</tissue>
    </source>
</reference>
<dbReference type="InterPro" id="IPR002048">
    <property type="entry name" value="EF_hand_dom"/>
</dbReference>
<dbReference type="SMART" id="SM00054">
    <property type="entry name" value="EFh"/>
    <property type="match status" value="4"/>
</dbReference>
<dbReference type="InterPro" id="IPR018247">
    <property type="entry name" value="EF_Hand_1_Ca_BS"/>
</dbReference>
<evidence type="ECO:0000256" key="3">
    <source>
        <dbReference type="ARBA" id="ARBA00022837"/>
    </source>
</evidence>
<keyword evidence="2" id="KW-0677">Repeat</keyword>
<feature type="domain" description="EF-hand" evidence="5">
    <location>
        <begin position="126"/>
        <end position="161"/>
    </location>
</feature>